<dbReference type="EMBL" id="FRDA01000013">
    <property type="protein sequence ID" value="SHN20833.1"/>
    <property type="molecule type" value="Genomic_DNA"/>
</dbReference>
<dbReference type="RefSeq" id="WP_084537143.1">
    <property type="nucleotide sequence ID" value="NZ_FRDA01000013.1"/>
</dbReference>
<proteinExistence type="predicted"/>
<evidence type="ECO:0000313" key="2">
    <source>
        <dbReference type="EMBL" id="SHN20833.1"/>
    </source>
</evidence>
<protein>
    <recommendedName>
        <fullName evidence="4">PsiF repeat-containing protein</fullName>
    </recommendedName>
</protein>
<reference evidence="2 3" key="1">
    <citation type="submission" date="2016-11" db="EMBL/GenBank/DDBJ databases">
        <authorList>
            <person name="Jaros S."/>
            <person name="Januszkiewicz K."/>
            <person name="Wedrychowicz H."/>
        </authorList>
    </citation>
    <scope>NUCLEOTIDE SEQUENCE [LARGE SCALE GENOMIC DNA]</scope>
    <source>
        <strain evidence="2 3">LMG 26898</strain>
    </source>
</reference>
<dbReference type="OrthoDB" id="5704315at2"/>
<dbReference type="Proteomes" id="UP000183983">
    <property type="component" value="Unassembled WGS sequence"/>
</dbReference>
<evidence type="ECO:0008006" key="4">
    <source>
        <dbReference type="Google" id="ProtNLM"/>
    </source>
</evidence>
<accession>A0A1M7PTL1</accession>
<feature type="signal peptide" evidence="1">
    <location>
        <begin position="1"/>
        <end position="18"/>
    </location>
</feature>
<feature type="chain" id="PRO_5013156065" description="PsiF repeat-containing protein" evidence="1">
    <location>
        <begin position="19"/>
        <end position="100"/>
    </location>
</feature>
<sequence length="100" mass="10875">MKRTVVLVSVCFSSLAWSASSITEITKPLGKHIHTLTNAFACDILAGTSLSQAPQCRDKANTSLTNSHDLDKAADKKSLRECIKPDNLIDDDVRNCMKGL</sequence>
<dbReference type="AlphaFoldDB" id="A0A1M7PTL1"/>
<evidence type="ECO:0000256" key="1">
    <source>
        <dbReference type="SAM" id="SignalP"/>
    </source>
</evidence>
<gene>
    <name evidence="2" type="ORF">SAMN05216593_11378</name>
</gene>
<keyword evidence="1" id="KW-0732">Signal</keyword>
<name>A0A1M7PTL1_9PSED</name>
<evidence type="ECO:0000313" key="3">
    <source>
        <dbReference type="Proteomes" id="UP000183983"/>
    </source>
</evidence>
<organism evidence="2 3">
    <name type="scientific">Pseudomonas asturiensis</name>
    <dbReference type="NCBI Taxonomy" id="1190415"/>
    <lineage>
        <taxon>Bacteria</taxon>
        <taxon>Pseudomonadati</taxon>
        <taxon>Pseudomonadota</taxon>
        <taxon>Gammaproteobacteria</taxon>
        <taxon>Pseudomonadales</taxon>
        <taxon>Pseudomonadaceae</taxon>
        <taxon>Pseudomonas</taxon>
    </lineage>
</organism>